<accession>A0AAN9KCW3</accession>
<dbReference type="InterPro" id="IPR000863">
    <property type="entry name" value="Sulfotransferase_dom"/>
</dbReference>
<feature type="region of interest" description="Disordered" evidence="4">
    <location>
        <begin position="1"/>
        <end position="21"/>
    </location>
</feature>
<dbReference type="EMBL" id="JAYMYQ010000009">
    <property type="protein sequence ID" value="KAK7314096.1"/>
    <property type="molecule type" value="Genomic_DNA"/>
</dbReference>
<gene>
    <name evidence="6" type="ORF">VNO77_39306</name>
</gene>
<dbReference type="AlphaFoldDB" id="A0AAN9KCW3"/>
<feature type="compositionally biased region" description="Polar residues" evidence="4">
    <location>
        <begin position="1"/>
        <end position="17"/>
    </location>
</feature>
<organism evidence="6 7">
    <name type="scientific">Canavalia gladiata</name>
    <name type="common">Sword bean</name>
    <name type="synonym">Dolichos gladiatus</name>
    <dbReference type="NCBI Taxonomy" id="3824"/>
    <lineage>
        <taxon>Eukaryota</taxon>
        <taxon>Viridiplantae</taxon>
        <taxon>Streptophyta</taxon>
        <taxon>Embryophyta</taxon>
        <taxon>Tracheophyta</taxon>
        <taxon>Spermatophyta</taxon>
        <taxon>Magnoliopsida</taxon>
        <taxon>eudicotyledons</taxon>
        <taxon>Gunneridae</taxon>
        <taxon>Pentapetalae</taxon>
        <taxon>rosids</taxon>
        <taxon>fabids</taxon>
        <taxon>Fabales</taxon>
        <taxon>Fabaceae</taxon>
        <taxon>Papilionoideae</taxon>
        <taxon>50 kb inversion clade</taxon>
        <taxon>NPAAA clade</taxon>
        <taxon>indigoferoid/millettioid clade</taxon>
        <taxon>Phaseoleae</taxon>
        <taxon>Canavalia</taxon>
    </lineage>
</organism>
<evidence type="ECO:0000256" key="2">
    <source>
        <dbReference type="ARBA" id="ARBA00022679"/>
    </source>
</evidence>
<feature type="domain" description="Sulfotransferase" evidence="5">
    <location>
        <begin position="74"/>
        <end position="335"/>
    </location>
</feature>
<comment type="similarity">
    <text evidence="1 3">Belongs to the sulfotransferase 1 family.</text>
</comment>
<keyword evidence="7" id="KW-1185">Reference proteome</keyword>
<dbReference type="PANTHER" id="PTHR11783">
    <property type="entry name" value="SULFOTRANSFERASE SULT"/>
    <property type="match status" value="1"/>
</dbReference>
<dbReference type="Proteomes" id="UP001367508">
    <property type="component" value="Unassembled WGS sequence"/>
</dbReference>
<dbReference type="Gene3D" id="3.40.50.300">
    <property type="entry name" value="P-loop containing nucleotide triphosphate hydrolases"/>
    <property type="match status" value="1"/>
</dbReference>
<dbReference type="Pfam" id="PF00685">
    <property type="entry name" value="Sulfotransfer_1"/>
    <property type="match status" value="1"/>
</dbReference>
<dbReference type="GO" id="GO:0008146">
    <property type="term" value="F:sulfotransferase activity"/>
    <property type="evidence" value="ECO:0007669"/>
    <property type="project" value="InterPro"/>
</dbReference>
<name>A0AAN9KCW3_CANGL</name>
<evidence type="ECO:0000313" key="6">
    <source>
        <dbReference type="EMBL" id="KAK7314096.1"/>
    </source>
</evidence>
<dbReference type="EC" id="2.8.2.-" evidence="3"/>
<protein>
    <recommendedName>
        <fullName evidence="3">Sulfotransferase</fullName>
        <ecNumber evidence="3">2.8.2.-</ecNumber>
    </recommendedName>
</protein>
<evidence type="ECO:0000313" key="7">
    <source>
        <dbReference type="Proteomes" id="UP001367508"/>
    </source>
</evidence>
<sequence>MASSGLTHFIHQSTSRQEASEEEKLSQEFKELLLSLPREKGWRTHYLYLFQGFWCTEDKIQGIDTFMNQFQAKDSDVVVASAQKSGTTWLKALTFAIVNRQSFSSLENHPLLTSNPHQLVLSFEFDIYGNNRDKISLQSNMSDPRIFSTHIPFHALANSIKESHCKIVYICRNLFDTFISTWVFMNKVKPEYLPMLTLEEAFEMFSKGIIQFGPWWNHMLDYWKESIARPEKVLFLKYEDLKEDVNFHVKRVAEFLGYPFTREEENSGVVEGVIKLCSFEKMKDLEVNKFGAFSKKVENKHFFRKAEIGDWENYLSPLMVEKLSKIIEDKLSGSGLSFRVHSSY</sequence>
<evidence type="ECO:0000256" key="1">
    <source>
        <dbReference type="ARBA" id="ARBA00005771"/>
    </source>
</evidence>
<evidence type="ECO:0000256" key="3">
    <source>
        <dbReference type="RuleBase" id="RU361155"/>
    </source>
</evidence>
<keyword evidence="2 3" id="KW-0808">Transferase</keyword>
<dbReference type="InterPro" id="IPR027417">
    <property type="entry name" value="P-loop_NTPase"/>
</dbReference>
<reference evidence="6 7" key="1">
    <citation type="submission" date="2024-01" db="EMBL/GenBank/DDBJ databases">
        <title>The genomes of 5 underutilized Papilionoideae crops provide insights into root nodulation and disease resistanc.</title>
        <authorList>
            <person name="Jiang F."/>
        </authorList>
    </citation>
    <scope>NUCLEOTIDE SEQUENCE [LARGE SCALE GENOMIC DNA]</scope>
    <source>
        <strain evidence="6">LVBAO_FW01</strain>
        <tissue evidence="6">Leaves</tissue>
    </source>
</reference>
<dbReference type="SUPFAM" id="SSF52540">
    <property type="entry name" value="P-loop containing nucleoside triphosphate hydrolases"/>
    <property type="match status" value="1"/>
</dbReference>
<proteinExistence type="inferred from homology"/>
<comment type="caution">
    <text evidence="6">The sequence shown here is derived from an EMBL/GenBank/DDBJ whole genome shotgun (WGS) entry which is preliminary data.</text>
</comment>
<evidence type="ECO:0000259" key="5">
    <source>
        <dbReference type="Pfam" id="PF00685"/>
    </source>
</evidence>
<evidence type="ECO:0000256" key="4">
    <source>
        <dbReference type="SAM" id="MobiDB-lite"/>
    </source>
</evidence>